<feature type="coiled-coil region" evidence="1">
    <location>
        <begin position="477"/>
        <end position="511"/>
    </location>
</feature>
<evidence type="ECO:0000256" key="1">
    <source>
        <dbReference type="SAM" id="Coils"/>
    </source>
</evidence>
<feature type="region of interest" description="Disordered" evidence="2">
    <location>
        <begin position="208"/>
        <end position="258"/>
    </location>
</feature>
<protein>
    <submittedName>
        <fullName evidence="3">Uncharacterized protein</fullName>
    </submittedName>
</protein>
<evidence type="ECO:0000313" key="4">
    <source>
        <dbReference type="Proteomes" id="UP000297777"/>
    </source>
</evidence>
<keyword evidence="4" id="KW-1185">Reference proteome</keyword>
<accession>A0A4Z1EA95</accession>
<dbReference type="OrthoDB" id="3538052at2759"/>
<dbReference type="AlphaFoldDB" id="A0A4Z1EA95"/>
<sequence>MEQSPSTSQRQPSSRFTNTNDKHSSEAGPSRSDVSTTTNEKTTSLKSPRPWKYCSDLSGDDDYDNDRPNLRSKSTNMVSSLRTSSPQQSTSNKRKAPSGIEAPSKLIIHESCIAAGVSPSKLQSIKTKVELLEMQYPDDLPYTITLSRNTKILYLECQEYNKSLSLLKGVGNLGAHASSVLHSACVDERLQKLEADGFRSTTMRFQRLCRPEQTSRQQGPELAPSENFESTSSSEDEPIRLKRRLTVAPSPTQTPTNVLRPELDTSDEMLTRYQGFEKRLEDVVIDINIRQSTQHRSLIDEVQKKISYGLVPIDDRLTALENGVQESYQNTQDKKLTEQRIRQASQSSESALRRVKILQENFDDSVVELSNGMILVKELAEAVHLIEKRIPTLSEIDRVGRLEDEMKGVKEEVNALAEKFSQSQPDTDQITTLQEEVNTLAAKFSDLACLVENHELPASHSSTANDAALIEDLKKSKGTMMKRLATSEERLAALEEQNDRLVSKIKELERR</sequence>
<evidence type="ECO:0000256" key="2">
    <source>
        <dbReference type="SAM" id="MobiDB-lite"/>
    </source>
</evidence>
<keyword evidence="1" id="KW-0175">Coiled coil</keyword>
<organism evidence="3 4">
    <name type="scientific">Botrytis tulipae</name>
    <dbReference type="NCBI Taxonomy" id="87230"/>
    <lineage>
        <taxon>Eukaryota</taxon>
        <taxon>Fungi</taxon>
        <taxon>Dikarya</taxon>
        <taxon>Ascomycota</taxon>
        <taxon>Pezizomycotina</taxon>
        <taxon>Leotiomycetes</taxon>
        <taxon>Helotiales</taxon>
        <taxon>Sclerotiniaceae</taxon>
        <taxon>Botrytis</taxon>
    </lineage>
</organism>
<comment type="caution">
    <text evidence="3">The sequence shown here is derived from an EMBL/GenBank/DDBJ whole genome shotgun (WGS) entry which is preliminary data.</text>
</comment>
<dbReference type="EMBL" id="PQXH01000252">
    <property type="protein sequence ID" value="TGO07712.1"/>
    <property type="molecule type" value="Genomic_DNA"/>
</dbReference>
<feature type="compositionally biased region" description="Low complexity" evidence="2">
    <location>
        <begin position="1"/>
        <end position="15"/>
    </location>
</feature>
<reference evidence="3 4" key="1">
    <citation type="submission" date="2017-12" db="EMBL/GenBank/DDBJ databases">
        <title>Comparative genomics of Botrytis spp.</title>
        <authorList>
            <person name="Valero-Jimenez C.A."/>
            <person name="Tapia P."/>
            <person name="Veloso J."/>
            <person name="Silva-Moreno E."/>
            <person name="Staats M."/>
            <person name="Valdes J.H."/>
            <person name="Van Kan J.A.L."/>
        </authorList>
    </citation>
    <scope>NUCLEOTIDE SEQUENCE [LARGE SCALE GENOMIC DNA]</scope>
    <source>
        <strain evidence="3 4">Bt9001</strain>
    </source>
</reference>
<feature type="compositionally biased region" description="Polar residues" evidence="2">
    <location>
        <begin position="71"/>
        <end position="91"/>
    </location>
</feature>
<evidence type="ECO:0000313" key="3">
    <source>
        <dbReference type="EMBL" id="TGO07712.1"/>
    </source>
</evidence>
<feature type="region of interest" description="Disordered" evidence="2">
    <location>
        <begin position="1"/>
        <end position="101"/>
    </location>
</feature>
<proteinExistence type="predicted"/>
<dbReference type="Proteomes" id="UP000297777">
    <property type="component" value="Unassembled WGS sequence"/>
</dbReference>
<feature type="compositionally biased region" description="Polar residues" evidence="2">
    <location>
        <begin position="32"/>
        <end position="46"/>
    </location>
</feature>
<name>A0A4Z1EA95_9HELO</name>
<gene>
    <name evidence="3" type="ORF">BTUL_0252g00140</name>
</gene>